<dbReference type="VEuPathDB" id="FungiDB:PITG_23273"/>
<name>D0NJ03_PHYIT</name>
<dbReference type="HOGENOM" id="CLU_018082_0_0_1"/>
<comment type="subcellular location">
    <subcellularLocation>
        <location evidence="1">Host cell</location>
    </subcellularLocation>
    <subcellularLocation>
        <location evidence="2">Secreted</location>
    </subcellularLocation>
</comment>
<dbReference type="OrthoDB" id="122900at2759"/>
<dbReference type="GO" id="GO:0043657">
    <property type="term" value="C:host cell"/>
    <property type="evidence" value="ECO:0007669"/>
    <property type="project" value="UniProtKB-SubCell"/>
</dbReference>
<dbReference type="Pfam" id="PF20147">
    <property type="entry name" value="Crinkler"/>
    <property type="match status" value="1"/>
</dbReference>
<gene>
    <name evidence="5" type="ORF">PITG_23273</name>
</gene>
<feature type="domain" description="Crinkler effector protein N-terminal" evidence="4">
    <location>
        <begin position="2"/>
        <end position="116"/>
    </location>
</feature>
<dbReference type="GeneID" id="9473091"/>
<dbReference type="GO" id="GO:0005576">
    <property type="term" value="C:extracellular region"/>
    <property type="evidence" value="ECO:0007669"/>
    <property type="project" value="UniProtKB-SubCell"/>
</dbReference>
<evidence type="ECO:0000259" key="4">
    <source>
        <dbReference type="Pfam" id="PF20147"/>
    </source>
</evidence>
<dbReference type="RefSeq" id="XP_002900714.1">
    <property type="nucleotide sequence ID" value="XM_002900668.1"/>
</dbReference>
<proteinExistence type="predicted"/>
<keyword evidence="6" id="KW-1185">Reference proteome</keyword>
<keyword evidence="3" id="KW-0964">Secreted</keyword>
<dbReference type="OMA" id="APNSERC"/>
<dbReference type="AlphaFoldDB" id="D0NJ03"/>
<evidence type="ECO:0000313" key="5">
    <source>
        <dbReference type="EMBL" id="EEY59521.1"/>
    </source>
</evidence>
<dbReference type="EMBL" id="DS028141">
    <property type="protein sequence ID" value="EEY59521.1"/>
    <property type="molecule type" value="Genomic_DNA"/>
</dbReference>
<dbReference type="InterPro" id="IPR045379">
    <property type="entry name" value="Crinkler_N"/>
</dbReference>
<accession>D0NJ03</accession>
<organism evidence="5 6">
    <name type="scientific">Phytophthora infestans (strain T30-4)</name>
    <name type="common">Potato late blight agent</name>
    <dbReference type="NCBI Taxonomy" id="403677"/>
    <lineage>
        <taxon>Eukaryota</taxon>
        <taxon>Sar</taxon>
        <taxon>Stramenopiles</taxon>
        <taxon>Oomycota</taxon>
        <taxon>Peronosporomycetes</taxon>
        <taxon>Peronosporales</taxon>
        <taxon>Peronosporaceae</taxon>
        <taxon>Phytophthora</taxon>
    </lineage>
</organism>
<dbReference type="InParanoid" id="D0NJ03"/>
<sequence length="852" mass="95170">MVKLFCAIVGVAGSAFEVDIDQTASVSALKKAIKEENASTITCDAKNLQLFLAKAGGNAWLSSLTEDVKELKKGEKTALVKSLTQEEKELQGEDPLSECLEDMDPPKVKQIHVLVVVPGLVASTVTIVIEEAAGSKPMKELDYYQKCGASIRKECSDYCCEVLDKIDDIYDMNELPLPFICVEGSSGMGKSQLAFTLQGSRPWFYWHATRVTDASQAMYRNFKSMSEAFRKVVEMDDPVAKPMEDILNCQSGIYQTVDLWTCGFISCLLKYSKHQSAQMIHLEQKIEFRVEMRTAQDVYNEVKKMKEENGKQLPFFILDEMTPNARTSVGGKSVAAFQRNIFRTCGLVVIVMGTDSKISNLVTQATGSSTGKHMWMSVVPKFPPYRFVFDPKDQRDQEVWEAAVDWFPVVEYIAVNSRGRFTRSFVGEIVKVLKRAAKQTGDGEYSTTDQVLKGSTTLSDLDTSLALSRVELWNLLDEAFAGVSRGSQIGEVGKAFMDEKDGRYAQLMAISYTNAEETDEEPPLKKRRLLVGAESMHLHFANLVDEKVTDVIISNGELNMEPRTTGPLIPWAPQCCFPQMDKDVLLYLAILGGKTHSGYYQYTRGGVAHSTKFIFSETGAFPVHENKNAVSNEYKTYENMVAHALFCSSRRHGVQGISFDDFLECLVGEFRDKIWEKVILKDLSGAVCRATELLASYEQRIRDLSTRTMPFVAPPNAEWPQPIIDMNVRGCEFGHLIRAPNSERCDIFLDDLGNSNERAMFLCECKYRGDNVDMGVLKGIVAGLNQKWDWKIGMLFCPQLANVRAWTVPDVDCMKIDCKTGNVKWVHRPNAERGAPKVIIVIETGRGGGVVG</sequence>
<dbReference type="eggNOG" id="ENOG502SB6I">
    <property type="taxonomic scope" value="Eukaryota"/>
</dbReference>
<evidence type="ECO:0000256" key="2">
    <source>
        <dbReference type="ARBA" id="ARBA00004613"/>
    </source>
</evidence>
<evidence type="ECO:0000313" key="6">
    <source>
        <dbReference type="Proteomes" id="UP000006643"/>
    </source>
</evidence>
<reference evidence="6" key="1">
    <citation type="journal article" date="2009" name="Nature">
        <title>Genome sequence and analysis of the Irish potato famine pathogen Phytophthora infestans.</title>
        <authorList>
            <consortium name="The Broad Institute Genome Sequencing Platform"/>
            <person name="Haas B.J."/>
            <person name="Kamoun S."/>
            <person name="Zody M.C."/>
            <person name="Jiang R.H."/>
            <person name="Handsaker R.E."/>
            <person name="Cano L.M."/>
            <person name="Grabherr M."/>
            <person name="Kodira C.D."/>
            <person name="Raffaele S."/>
            <person name="Torto-Alalibo T."/>
            <person name="Bozkurt T.O."/>
            <person name="Ah-Fong A.M."/>
            <person name="Alvarado L."/>
            <person name="Anderson V.L."/>
            <person name="Armstrong M.R."/>
            <person name="Avrova A."/>
            <person name="Baxter L."/>
            <person name="Beynon J."/>
            <person name="Boevink P.C."/>
            <person name="Bollmann S.R."/>
            <person name="Bos J.I."/>
            <person name="Bulone V."/>
            <person name="Cai G."/>
            <person name="Cakir C."/>
            <person name="Carrington J.C."/>
            <person name="Chawner M."/>
            <person name="Conti L."/>
            <person name="Costanzo S."/>
            <person name="Ewan R."/>
            <person name="Fahlgren N."/>
            <person name="Fischbach M.A."/>
            <person name="Fugelstad J."/>
            <person name="Gilroy E.M."/>
            <person name="Gnerre S."/>
            <person name="Green P.J."/>
            <person name="Grenville-Briggs L.J."/>
            <person name="Griffith J."/>
            <person name="Grunwald N.J."/>
            <person name="Horn K."/>
            <person name="Horner N.R."/>
            <person name="Hu C.H."/>
            <person name="Huitema E."/>
            <person name="Jeong D.H."/>
            <person name="Jones A.M."/>
            <person name="Jones J.D."/>
            <person name="Jones R.W."/>
            <person name="Karlsson E.K."/>
            <person name="Kunjeti S.G."/>
            <person name="Lamour K."/>
            <person name="Liu Z."/>
            <person name="Ma L."/>
            <person name="Maclean D."/>
            <person name="Chibucos M.C."/>
            <person name="McDonald H."/>
            <person name="McWalters J."/>
            <person name="Meijer H.J."/>
            <person name="Morgan W."/>
            <person name="Morris P.F."/>
            <person name="Munro C.A."/>
            <person name="O'Neill K."/>
            <person name="Ospina-Giraldo M."/>
            <person name="Pinzon A."/>
            <person name="Pritchard L."/>
            <person name="Ramsahoye B."/>
            <person name="Ren Q."/>
            <person name="Restrepo S."/>
            <person name="Roy S."/>
            <person name="Sadanandom A."/>
            <person name="Savidor A."/>
            <person name="Schornack S."/>
            <person name="Schwartz D.C."/>
            <person name="Schumann U.D."/>
            <person name="Schwessinger B."/>
            <person name="Seyer L."/>
            <person name="Sharpe T."/>
            <person name="Silvar C."/>
            <person name="Song J."/>
            <person name="Studholme D.J."/>
            <person name="Sykes S."/>
            <person name="Thines M."/>
            <person name="van de Vondervoort P.J."/>
            <person name="Phuntumart V."/>
            <person name="Wawra S."/>
            <person name="Weide R."/>
            <person name="Win J."/>
            <person name="Young C."/>
            <person name="Zhou S."/>
            <person name="Fry W."/>
            <person name="Meyers B.C."/>
            <person name="van West P."/>
            <person name="Ristaino J."/>
            <person name="Govers F."/>
            <person name="Birch P.R."/>
            <person name="Whisson S.C."/>
            <person name="Judelson H.S."/>
            <person name="Nusbaum C."/>
        </authorList>
    </citation>
    <scope>NUCLEOTIDE SEQUENCE [LARGE SCALE GENOMIC DNA]</scope>
    <source>
        <strain evidence="6">T30-4</strain>
    </source>
</reference>
<dbReference type="STRING" id="403677.D0NJ03"/>
<evidence type="ECO:0000256" key="3">
    <source>
        <dbReference type="ARBA" id="ARBA00022525"/>
    </source>
</evidence>
<dbReference type="KEGG" id="pif:PITG_23273"/>
<protein>
    <submittedName>
        <fullName evidence="5">Crinkler (CRN) family protein</fullName>
    </submittedName>
</protein>
<dbReference type="Proteomes" id="UP000006643">
    <property type="component" value="Unassembled WGS sequence"/>
</dbReference>
<evidence type="ECO:0000256" key="1">
    <source>
        <dbReference type="ARBA" id="ARBA00004340"/>
    </source>
</evidence>